<dbReference type="AlphaFoldDB" id="A0A392RII3"/>
<comment type="caution">
    <text evidence="1">The sequence shown here is derived from an EMBL/GenBank/DDBJ whole genome shotgun (WGS) entry which is preliminary data.</text>
</comment>
<protein>
    <submittedName>
        <fullName evidence="1">Uncharacterized protein</fullName>
    </submittedName>
</protein>
<name>A0A392RII3_9FABA</name>
<proteinExistence type="predicted"/>
<accession>A0A392RII3</accession>
<sequence>MDKSVTVVTKDHIDESHNRVFTTEVSKKDNLVTNNRPMVDTIDTSSQTILAQTGDVNTNVFDVRGAPL</sequence>
<evidence type="ECO:0000313" key="2">
    <source>
        <dbReference type="Proteomes" id="UP000265520"/>
    </source>
</evidence>
<reference evidence="1 2" key="1">
    <citation type="journal article" date="2018" name="Front. Plant Sci.">
        <title>Red Clover (Trifolium pratense) and Zigzag Clover (T. medium) - A Picture of Genomic Similarities and Differences.</title>
        <authorList>
            <person name="Dluhosova J."/>
            <person name="Istvanek J."/>
            <person name="Nedelnik J."/>
            <person name="Repkova J."/>
        </authorList>
    </citation>
    <scope>NUCLEOTIDE SEQUENCE [LARGE SCALE GENOMIC DNA]</scope>
    <source>
        <strain evidence="2">cv. 10/8</strain>
        <tissue evidence="1">Leaf</tissue>
    </source>
</reference>
<keyword evidence="2" id="KW-1185">Reference proteome</keyword>
<evidence type="ECO:0000313" key="1">
    <source>
        <dbReference type="EMBL" id="MCI36049.1"/>
    </source>
</evidence>
<dbReference type="Proteomes" id="UP000265520">
    <property type="component" value="Unassembled WGS sequence"/>
</dbReference>
<organism evidence="1 2">
    <name type="scientific">Trifolium medium</name>
    <dbReference type="NCBI Taxonomy" id="97028"/>
    <lineage>
        <taxon>Eukaryota</taxon>
        <taxon>Viridiplantae</taxon>
        <taxon>Streptophyta</taxon>
        <taxon>Embryophyta</taxon>
        <taxon>Tracheophyta</taxon>
        <taxon>Spermatophyta</taxon>
        <taxon>Magnoliopsida</taxon>
        <taxon>eudicotyledons</taxon>
        <taxon>Gunneridae</taxon>
        <taxon>Pentapetalae</taxon>
        <taxon>rosids</taxon>
        <taxon>fabids</taxon>
        <taxon>Fabales</taxon>
        <taxon>Fabaceae</taxon>
        <taxon>Papilionoideae</taxon>
        <taxon>50 kb inversion clade</taxon>
        <taxon>NPAAA clade</taxon>
        <taxon>Hologalegina</taxon>
        <taxon>IRL clade</taxon>
        <taxon>Trifolieae</taxon>
        <taxon>Trifolium</taxon>
    </lineage>
</organism>
<dbReference type="EMBL" id="LXQA010229857">
    <property type="protein sequence ID" value="MCI36049.1"/>
    <property type="molecule type" value="Genomic_DNA"/>
</dbReference>